<dbReference type="RefSeq" id="WP_107492941.1">
    <property type="nucleotide sequence ID" value="NZ_PZKC01000004.1"/>
</dbReference>
<sequence>MDVSTIASIASDLSQARTGDAVSLRVLRKALDQQAASAAQLLAALPQPPAPANPPHLGQNIDVKA</sequence>
<dbReference type="EMBL" id="PZKC01000004">
    <property type="protein sequence ID" value="PTD97132.1"/>
    <property type="molecule type" value="Genomic_DNA"/>
</dbReference>
<proteinExistence type="predicted"/>
<protein>
    <submittedName>
        <fullName evidence="2">Putative motility protein</fullName>
    </submittedName>
</protein>
<organism evidence="2 3">
    <name type="scientific">Pseudothauera lacus</name>
    <dbReference type="NCBI Taxonomy" id="2136175"/>
    <lineage>
        <taxon>Bacteria</taxon>
        <taxon>Pseudomonadati</taxon>
        <taxon>Pseudomonadota</taxon>
        <taxon>Betaproteobacteria</taxon>
        <taxon>Rhodocyclales</taxon>
        <taxon>Zoogloeaceae</taxon>
        <taxon>Pseudothauera</taxon>
    </lineage>
</organism>
<comment type="caution">
    <text evidence="2">The sequence shown here is derived from an EMBL/GenBank/DDBJ whole genome shotgun (WGS) entry which is preliminary data.</text>
</comment>
<gene>
    <name evidence="2" type="ORF">C8261_07040</name>
</gene>
<evidence type="ECO:0000313" key="3">
    <source>
        <dbReference type="Proteomes" id="UP000241193"/>
    </source>
</evidence>
<evidence type="ECO:0000256" key="1">
    <source>
        <dbReference type="SAM" id="MobiDB-lite"/>
    </source>
</evidence>
<name>A0A2T4IH80_9RHOO</name>
<reference evidence="2 3" key="2">
    <citation type="submission" date="2018-04" db="EMBL/GenBank/DDBJ databases">
        <title>Thauera lacus sp. nov., isolated from an saline lake in Inner Mongolia, China.</title>
        <authorList>
            <person name="Liang Q.-Y."/>
        </authorList>
    </citation>
    <scope>NUCLEOTIDE SEQUENCE [LARGE SCALE GENOMIC DNA]</scope>
    <source>
        <strain evidence="2 3">D20</strain>
    </source>
</reference>
<dbReference type="AlphaFoldDB" id="A0A2T4IH80"/>
<dbReference type="Proteomes" id="UP000241193">
    <property type="component" value="Unassembled WGS sequence"/>
</dbReference>
<dbReference type="Pfam" id="PF14070">
    <property type="entry name" value="YjfB_motility"/>
    <property type="match status" value="1"/>
</dbReference>
<keyword evidence="3" id="KW-1185">Reference proteome</keyword>
<reference evidence="2 3" key="1">
    <citation type="submission" date="2018-03" db="EMBL/GenBank/DDBJ databases">
        <authorList>
            <person name="Keele B.F."/>
        </authorList>
    </citation>
    <scope>NUCLEOTIDE SEQUENCE [LARGE SCALE GENOMIC DNA]</scope>
    <source>
        <strain evidence="2 3">D20</strain>
    </source>
</reference>
<dbReference type="InterPro" id="IPR025906">
    <property type="entry name" value="YjfB_motility"/>
</dbReference>
<accession>A0A2T4IH80</accession>
<feature type="region of interest" description="Disordered" evidence="1">
    <location>
        <begin position="46"/>
        <end position="65"/>
    </location>
</feature>
<evidence type="ECO:0000313" key="2">
    <source>
        <dbReference type="EMBL" id="PTD97132.1"/>
    </source>
</evidence>